<protein>
    <recommendedName>
        <fullName evidence="4">DUF4363 family protein</fullName>
    </recommendedName>
</protein>
<evidence type="ECO:0000313" key="2">
    <source>
        <dbReference type="EMBL" id="MBB3150679.1"/>
    </source>
</evidence>
<dbReference type="EMBL" id="JACHXW010000002">
    <property type="protein sequence ID" value="MBB3150679.1"/>
    <property type="molecule type" value="Genomic_DNA"/>
</dbReference>
<organism evidence="2 3">
    <name type="scientific">Paenibacillus endophyticus</name>
    <dbReference type="NCBI Taxonomy" id="1294268"/>
    <lineage>
        <taxon>Bacteria</taxon>
        <taxon>Bacillati</taxon>
        <taxon>Bacillota</taxon>
        <taxon>Bacilli</taxon>
        <taxon>Bacillales</taxon>
        <taxon>Paenibacillaceae</taxon>
        <taxon>Paenibacillus</taxon>
    </lineage>
</organism>
<keyword evidence="1" id="KW-1133">Transmembrane helix</keyword>
<keyword evidence="1" id="KW-0812">Transmembrane</keyword>
<accession>A0A7W5C5W8</accession>
<keyword evidence="1" id="KW-0472">Membrane</keyword>
<gene>
    <name evidence="2" type="ORF">FHS16_000713</name>
</gene>
<comment type="caution">
    <text evidence="2">The sequence shown here is derived from an EMBL/GenBank/DDBJ whole genome shotgun (WGS) entry which is preliminary data.</text>
</comment>
<sequence>MIIIHMAGGNGTISYIMLWSKAGTGKRSYLLLAYALCLIVTLAGCGTAGSETEANPKEQMAEAAGNSDPFADADPVAIPDTESGISDMSGLIKSLKQAVEADQTDEAKAFAQQMAGLWVAMKPDVQAADSARTQRLQEDLRQLIQAVQASKWDKELIIQLDYKLYQSFRDLKLEQQDQ</sequence>
<feature type="transmembrane region" description="Helical" evidence="1">
    <location>
        <begin position="29"/>
        <end position="49"/>
    </location>
</feature>
<reference evidence="2 3" key="1">
    <citation type="submission" date="2020-08" db="EMBL/GenBank/DDBJ databases">
        <title>Genomic Encyclopedia of Type Strains, Phase III (KMG-III): the genomes of soil and plant-associated and newly described type strains.</title>
        <authorList>
            <person name="Whitman W."/>
        </authorList>
    </citation>
    <scope>NUCLEOTIDE SEQUENCE [LARGE SCALE GENOMIC DNA]</scope>
    <source>
        <strain evidence="2 3">CECT 8234</strain>
    </source>
</reference>
<evidence type="ECO:0000313" key="3">
    <source>
        <dbReference type="Proteomes" id="UP000518605"/>
    </source>
</evidence>
<evidence type="ECO:0000256" key="1">
    <source>
        <dbReference type="SAM" id="Phobius"/>
    </source>
</evidence>
<dbReference type="AlphaFoldDB" id="A0A7W5C5W8"/>
<dbReference type="RefSeq" id="WP_183558920.1">
    <property type="nucleotide sequence ID" value="NZ_CBCSLB010000004.1"/>
</dbReference>
<dbReference type="Proteomes" id="UP000518605">
    <property type="component" value="Unassembled WGS sequence"/>
</dbReference>
<keyword evidence="3" id="KW-1185">Reference proteome</keyword>
<evidence type="ECO:0008006" key="4">
    <source>
        <dbReference type="Google" id="ProtNLM"/>
    </source>
</evidence>
<proteinExistence type="predicted"/>
<name>A0A7W5C5W8_9BACL</name>